<dbReference type="Proteomes" id="UP000243579">
    <property type="component" value="Unassembled WGS sequence"/>
</dbReference>
<dbReference type="GO" id="GO:0016747">
    <property type="term" value="F:acyltransferase activity, transferring groups other than amino-acyl groups"/>
    <property type="evidence" value="ECO:0007669"/>
    <property type="project" value="InterPro"/>
</dbReference>
<name>A0A1V9Z3H2_ACHHY</name>
<evidence type="ECO:0000259" key="1">
    <source>
        <dbReference type="PROSITE" id="PS51186"/>
    </source>
</evidence>
<dbReference type="InterPro" id="IPR000182">
    <property type="entry name" value="GNAT_dom"/>
</dbReference>
<comment type="caution">
    <text evidence="2">The sequence shown here is derived from an EMBL/GenBank/DDBJ whole genome shotgun (WGS) entry which is preliminary data.</text>
</comment>
<evidence type="ECO:0000313" key="3">
    <source>
        <dbReference type="Proteomes" id="UP000243579"/>
    </source>
</evidence>
<dbReference type="SUPFAM" id="SSF55729">
    <property type="entry name" value="Acyl-CoA N-acyltransferases (Nat)"/>
    <property type="match status" value="1"/>
</dbReference>
<gene>
    <name evidence="2" type="ORF">ACHHYP_03729</name>
</gene>
<reference evidence="2 3" key="1">
    <citation type="journal article" date="2014" name="Genome Biol. Evol.">
        <title>The secreted proteins of Achlya hypogyna and Thraustotheca clavata identify the ancestral oomycete secretome and reveal gene acquisitions by horizontal gene transfer.</title>
        <authorList>
            <person name="Misner I."/>
            <person name="Blouin N."/>
            <person name="Leonard G."/>
            <person name="Richards T.A."/>
            <person name="Lane C.E."/>
        </authorList>
    </citation>
    <scope>NUCLEOTIDE SEQUENCE [LARGE SCALE GENOMIC DNA]</scope>
    <source>
        <strain evidence="2 3">ATCC 48635</strain>
    </source>
</reference>
<evidence type="ECO:0000313" key="2">
    <source>
        <dbReference type="EMBL" id="OQR92380.1"/>
    </source>
</evidence>
<dbReference type="OrthoDB" id="67985at2759"/>
<sequence>MLVRTAASAADVERVCATSSAIFGTDVEDETHGLPAWRSRVETMGGRIYFVEGSDGAVLGFVFVHDHATRPKTTHIWIAGTHPSARRSGIMRHLFQHCRNECASQDFLTVNTYPDKFPNMPPFLAVLGYNRIDIEGDKHCYALALHGE</sequence>
<proteinExistence type="predicted"/>
<dbReference type="Pfam" id="PF00583">
    <property type="entry name" value="Acetyltransf_1"/>
    <property type="match status" value="1"/>
</dbReference>
<accession>A0A1V9Z3H2</accession>
<keyword evidence="3" id="KW-1185">Reference proteome</keyword>
<dbReference type="Gene3D" id="3.40.630.30">
    <property type="match status" value="1"/>
</dbReference>
<organism evidence="2 3">
    <name type="scientific">Achlya hypogyna</name>
    <name type="common">Oomycete</name>
    <name type="synonym">Protoachlya hypogyna</name>
    <dbReference type="NCBI Taxonomy" id="1202772"/>
    <lineage>
        <taxon>Eukaryota</taxon>
        <taxon>Sar</taxon>
        <taxon>Stramenopiles</taxon>
        <taxon>Oomycota</taxon>
        <taxon>Saprolegniomycetes</taxon>
        <taxon>Saprolegniales</taxon>
        <taxon>Achlyaceae</taxon>
        <taxon>Achlya</taxon>
    </lineage>
</organism>
<dbReference type="CDD" id="cd04301">
    <property type="entry name" value="NAT_SF"/>
    <property type="match status" value="1"/>
</dbReference>
<dbReference type="EMBL" id="JNBR01000462">
    <property type="protein sequence ID" value="OQR92380.1"/>
    <property type="molecule type" value="Genomic_DNA"/>
</dbReference>
<protein>
    <recommendedName>
        <fullName evidence="1">N-acetyltransferase domain-containing protein</fullName>
    </recommendedName>
</protein>
<dbReference type="AlphaFoldDB" id="A0A1V9Z3H2"/>
<dbReference type="STRING" id="1202772.A0A1V9Z3H2"/>
<dbReference type="PROSITE" id="PS51186">
    <property type="entry name" value="GNAT"/>
    <property type="match status" value="1"/>
</dbReference>
<feature type="domain" description="N-acetyltransferase" evidence="1">
    <location>
        <begin position="1"/>
        <end position="148"/>
    </location>
</feature>
<dbReference type="InterPro" id="IPR016181">
    <property type="entry name" value="Acyl_CoA_acyltransferase"/>
</dbReference>